<evidence type="ECO:0000313" key="2">
    <source>
        <dbReference type="Proteomes" id="UP001732700"/>
    </source>
</evidence>
<name>A0ACD5TYR5_AVESA</name>
<keyword evidence="2" id="KW-1185">Reference proteome</keyword>
<dbReference type="Proteomes" id="UP001732700">
    <property type="component" value="Chromosome 1D"/>
</dbReference>
<organism evidence="1 2">
    <name type="scientific">Avena sativa</name>
    <name type="common">Oat</name>
    <dbReference type="NCBI Taxonomy" id="4498"/>
    <lineage>
        <taxon>Eukaryota</taxon>
        <taxon>Viridiplantae</taxon>
        <taxon>Streptophyta</taxon>
        <taxon>Embryophyta</taxon>
        <taxon>Tracheophyta</taxon>
        <taxon>Spermatophyta</taxon>
        <taxon>Magnoliopsida</taxon>
        <taxon>Liliopsida</taxon>
        <taxon>Poales</taxon>
        <taxon>Poaceae</taxon>
        <taxon>BOP clade</taxon>
        <taxon>Pooideae</taxon>
        <taxon>Poodae</taxon>
        <taxon>Poeae</taxon>
        <taxon>Poeae Chloroplast Group 1 (Aveneae type)</taxon>
        <taxon>Aveninae</taxon>
        <taxon>Avena</taxon>
    </lineage>
</organism>
<dbReference type="EnsemblPlants" id="AVESA.00010b.r2.1DG0151110.2">
    <property type="protein sequence ID" value="AVESA.00010b.r2.1DG0151110.2.CDS"/>
    <property type="gene ID" value="AVESA.00010b.r2.1DG0151110"/>
</dbReference>
<reference evidence="1" key="1">
    <citation type="submission" date="2021-05" db="EMBL/GenBank/DDBJ databases">
        <authorList>
            <person name="Scholz U."/>
            <person name="Mascher M."/>
            <person name="Fiebig A."/>
        </authorList>
    </citation>
    <scope>NUCLEOTIDE SEQUENCE [LARGE SCALE GENOMIC DNA]</scope>
</reference>
<evidence type="ECO:0000313" key="1">
    <source>
        <dbReference type="EnsemblPlants" id="AVESA.00010b.r2.1DG0151110.2.CDS"/>
    </source>
</evidence>
<accession>A0ACD5TYR5</accession>
<sequence>MVIVMKFYSVAQQHKFLFLTEVSPLRGRATMAGALVSASTGAMGSLLGKLGAMLTDEYKLLKDVRGGIQFLKDELEVMNAFLLNMSDVEEPDELTKLRVTAVREMSYKIDDNIDKFMVLVEEHKSSCSEAHGIRKLIEKCNSLLPDIKTRHKIAKEVKDIKDQIKEASDRFLRYKTDESCTSTPAKDKVDPRLRALYKDATELVGIDGPRDELVKWLNEKEGESLRFVSVVGYGGLGKTTLANQIRATLLGTTFECGAFVSISRKPDMKAILRSILSQITKQDNAYSGLDDIHLIMDKIREFLQDRRYFIIIDDIWESGTWETLKCAFVKNKCGSRIMITTRIVDVAKSCSPSNADLVYEIKPLSEADSKKLFFKRIFGCEESCPDSLKEASKDILKKCHGLPLAINAISSLLATTSETKEEWDRVRHSIRSSNAKSEIMETMNYILSLSYFDLPHHLRSCILYLALFPEDELIERDRLVRRWISEGFIHGKSGQDLMELGEEYFHQLVNRSLIQPERIGYAGKAEYCRVHDTILDFLIAKSSEVNLCTVLTKNYKPDGIVRRISLMGTEDEDIVEKLDLSQARSIGAFGGTKRLPSLGMSKSLRVLDLQHCGKLQNHHVKDIGRLYQLRYLDISFTGITELPSQIGDLLYLETLAVTSYKLLELPESITRLRRLARLFVGPGCKLPDGLGNLQELEWIDALQSKHVEELGKLTNLRKLKIRLNTDEIERNTLVQSMEKLVSSLCKLDECGLRSLSIYYPMGDKDGEEPFLPALGCIREVIVHVEDICQISRWLASLPNLHTLTFMNPKKIEQQDVDMIGLIPNLLELSLYLHRPDDARQLIIRCKGFQQLQRFVVLDDRMGLLMFEPGAMPRLKELEYRYFQGAAVDYDFGIQHLSSLARLRVILSCIGWTAAEVKAAEDAFKSMAEANPNRPTLEISK</sequence>
<protein>
    <submittedName>
        <fullName evidence="1">Uncharacterized protein</fullName>
    </submittedName>
</protein>
<proteinExistence type="predicted"/>
<reference evidence="1" key="2">
    <citation type="submission" date="2025-09" db="UniProtKB">
        <authorList>
            <consortium name="EnsemblPlants"/>
        </authorList>
    </citation>
    <scope>IDENTIFICATION</scope>
</reference>